<dbReference type="Pfam" id="PF02149">
    <property type="entry name" value="KA1"/>
    <property type="match status" value="1"/>
</dbReference>
<comment type="caution">
    <text evidence="12">The sequence shown here is derived from an EMBL/GenBank/DDBJ whole genome shotgun (WGS) entry which is preliminary data.</text>
</comment>
<dbReference type="PANTHER" id="PTHR24346">
    <property type="entry name" value="MAP/MICROTUBULE AFFINITY-REGULATING KINASE"/>
    <property type="match status" value="1"/>
</dbReference>
<accession>A0ABR2JTL7</accession>
<keyword evidence="3" id="KW-0808">Transferase</keyword>
<dbReference type="PROSITE" id="PS50011">
    <property type="entry name" value="PROTEIN_KINASE_DOM"/>
    <property type="match status" value="1"/>
</dbReference>
<reference evidence="12 13" key="1">
    <citation type="submission" date="2024-04" db="EMBL/GenBank/DDBJ databases">
        <title>Tritrichomonas musculus Genome.</title>
        <authorList>
            <person name="Alves-Ferreira E."/>
            <person name="Grigg M."/>
            <person name="Lorenzi H."/>
            <person name="Galac M."/>
        </authorList>
    </citation>
    <scope>NUCLEOTIDE SEQUENCE [LARGE SCALE GENOMIC DNA]</scope>
    <source>
        <strain evidence="12 13">EAF2021</strain>
    </source>
</reference>
<dbReference type="Proteomes" id="UP001470230">
    <property type="component" value="Unassembled WGS sequence"/>
</dbReference>
<evidence type="ECO:0000313" key="13">
    <source>
        <dbReference type="Proteomes" id="UP001470230"/>
    </source>
</evidence>
<evidence type="ECO:0000259" key="10">
    <source>
        <dbReference type="PROSITE" id="PS50011"/>
    </source>
</evidence>
<dbReference type="InterPro" id="IPR001772">
    <property type="entry name" value="KA1_dom"/>
</dbReference>
<dbReference type="Gene3D" id="1.10.510.10">
    <property type="entry name" value="Transferase(Phosphotransferase) domain 1"/>
    <property type="match status" value="1"/>
</dbReference>
<feature type="binding site" evidence="9">
    <location>
        <position position="35"/>
    </location>
    <ligand>
        <name>ATP</name>
        <dbReference type="ChEBI" id="CHEBI:30616"/>
    </ligand>
</feature>
<dbReference type="Gene3D" id="3.30.310.80">
    <property type="entry name" value="Kinase associated domain 1, KA1"/>
    <property type="match status" value="1"/>
</dbReference>
<evidence type="ECO:0000313" key="12">
    <source>
        <dbReference type="EMBL" id="KAK8881968.1"/>
    </source>
</evidence>
<keyword evidence="5" id="KW-0418">Kinase</keyword>
<evidence type="ECO:0000256" key="5">
    <source>
        <dbReference type="ARBA" id="ARBA00022777"/>
    </source>
</evidence>
<dbReference type="PANTHER" id="PTHR24346:SF30">
    <property type="entry name" value="MATERNAL EMBRYONIC LEUCINE ZIPPER KINASE"/>
    <property type="match status" value="1"/>
</dbReference>
<dbReference type="Pfam" id="PF00069">
    <property type="entry name" value="Pkinase"/>
    <property type="match status" value="1"/>
</dbReference>
<dbReference type="SUPFAM" id="SSF103243">
    <property type="entry name" value="KA1-like"/>
    <property type="match status" value="1"/>
</dbReference>
<evidence type="ECO:0000256" key="6">
    <source>
        <dbReference type="ARBA" id="ARBA00022840"/>
    </source>
</evidence>
<evidence type="ECO:0000256" key="8">
    <source>
        <dbReference type="ARBA" id="ARBA00048679"/>
    </source>
</evidence>
<dbReference type="PROSITE" id="PS00107">
    <property type="entry name" value="PROTEIN_KINASE_ATP"/>
    <property type="match status" value="1"/>
</dbReference>
<dbReference type="EMBL" id="JAPFFF010000009">
    <property type="protein sequence ID" value="KAK8881968.1"/>
    <property type="molecule type" value="Genomic_DNA"/>
</dbReference>
<dbReference type="InterPro" id="IPR028375">
    <property type="entry name" value="KA1/Ssp2_C"/>
</dbReference>
<evidence type="ECO:0000256" key="1">
    <source>
        <dbReference type="ARBA" id="ARBA00012513"/>
    </source>
</evidence>
<dbReference type="InterPro" id="IPR017441">
    <property type="entry name" value="Protein_kinase_ATP_BS"/>
</dbReference>
<protein>
    <recommendedName>
        <fullName evidence="1">non-specific serine/threonine protein kinase</fullName>
        <ecNumber evidence="1">2.7.11.1</ecNumber>
    </recommendedName>
</protein>
<name>A0ABR2JTL7_9EUKA</name>
<keyword evidence="13" id="KW-1185">Reference proteome</keyword>
<evidence type="ECO:0000256" key="9">
    <source>
        <dbReference type="PROSITE-ProRule" id="PRU10141"/>
    </source>
</evidence>
<comment type="catalytic activity">
    <reaction evidence="8">
        <text>L-seryl-[protein] + ATP = O-phospho-L-seryl-[protein] + ADP + H(+)</text>
        <dbReference type="Rhea" id="RHEA:17989"/>
        <dbReference type="Rhea" id="RHEA-COMP:9863"/>
        <dbReference type="Rhea" id="RHEA-COMP:11604"/>
        <dbReference type="ChEBI" id="CHEBI:15378"/>
        <dbReference type="ChEBI" id="CHEBI:29999"/>
        <dbReference type="ChEBI" id="CHEBI:30616"/>
        <dbReference type="ChEBI" id="CHEBI:83421"/>
        <dbReference type="ChEBI" id="CHEBI:456216"/>
        <dbReference type="EC" id="2.7.11.1"/>
    </reaction>
</comment>
<comment type="catalytic activity">
    <reaction evidence="7">
        <text>L-threonyl-[protein] + ATP = O-phospho-L-threonyl-[protein] + ADP + H(+)</text>
        <dbReference type="Rhea" id="RHEA:46608"/>
        <dbReference type="Rhea" id="RHEA-COMP:11060"/>
        <dbReference type="Rhea" id="RHEA-COMP:11605"/>
        <dbReference type="ChEBI" id="CHEBI:15378"/>
        <dbReference type="ChEBI" id="CHEBI:30013"/>
        <dbReference type="ChEBI" id="CHEBI:30616"/>
        <dbReference type="ChEBI" id="CHEBI:61977"/>
        <dbReference type="ChEBI" id="CHEBI:456216"/>
        <dbReference type="EC" id="2.7.11.1"/>
    </reaction>
</comment>
<dbReference type="PROSITE" id="PS50032">
    <property type="entry name" value="KA1"/>
    <property type="match status" value="1"/>
</dbReference>
<proteinExistence type="predicted"/>
<dbReference type="InterPro" id="IPR011009">
    <property type="entry name" value="Kinase-like_dom_sf"/>
</dbReference>
<evidence type="ECO:0000256" key="7">
    <source>
        <dbReference type="ARBA" id="ARBA00047899"/>
    </source>
</evidence>
<dbReference type="InterPro" id="IPR000719">
    <property type="entry name" value="Prot_kinase_dom"/>
</dbReference>
<keyword evidence="2" id="KW-0723">Serine/threonine-protein kinase</keyword>
<dbReference type="CDD" id="cd14003">
    <property type="entry name" value="STKc_AMPK-like"/>
    <property type="match status" value="1"/>
</dbReference>
<keyword evidence="4 9" id="KW-0547">Nucleotide-binding</keyword>
<dbReference type="PROSITE" id="PS00108">
    <property type="entry name" value="PROTEIN_KINASE_ST"/>
    <property type="match status" value="1"/>
</dbReference>
<feature type="domain" description="KA1" evidence="11">
    <location>
        <begin position="490"/>
        <end position="540"/>
    </location>
</feature>
<evidence type="ECO:0000259" key="11">
    <source>
        <dbReference type="PROSITE" id="PS50032"/>
    </source>
</evidence>
<dbReference type="InterPro" id="IPR008271">
    <property type="entry name" value="Ser/Thr_kinase_AS"/>
</dbReference>
<feature type="domain" description="Protein kinase" evidence="10">
    <location>
        <begin position="6"/>
        <end position="257"/>
    </location>
</feature>
<dbReference type="EC" id="2.7.11.1" evidence="1"/>
<organism evidence="12 13">
    <name type="scientific">Tritrichomonas musculus</name>
    <dbReference type="NCBI Taxonomy" id="1915356"/>
    <lineage>
        <taxon>Eukaryota</taxon>
        <taxon>Metamonada</taxon>
        <taxon>Parabasalia</taxon>
        <taxon>Tritrichomonadida</taxon>
        <taxon>Tritrichomonadidae</taxon>
        <taxon>Tritrichomonas</taxon>
    </lineage>
</organism>
<dbReference type="SUPFAM" id="SSF56112">
    <property type="entry name" value="Protein kinase-like (PK-like)"/>
    <property type="match status" value="1"/>
</dbReference>
<gene>
    <name evidence="12" type="ORF">M9Y10_044607</name>
</gene>
<dbReference type="SMART" id="SM00220">
    <property type="entry name" value="S_TKc"/>
    <property type="match status" value="1"/>
</dbReference>
<evidence type="ECO:0000256" key="2">
    <source>
        <dbReference type="ARBA" id="ARBA00022527"/>
    </source>
</evidence>
<evidence type="ECO:0000256" key="3">
    <source>
        <dbReference type="ARBA" id="ARBA00022679"/>
    </source>
</evidence>
<keyword evidence="6 9" id="KW-0067">ATP-binding</keyword>
<sequence>MLVGKYRLLRVIGDGSFSTVKLGVHVFTNETVAVKIIQKSSLTDQSQYDRLQERIATVQRLDHPGVIKLIEVIEDEAAFYVVLEYCGGGELFDFIISRQRVEEPLAKRFFKQIVLAVGYCHSQNVIHRDLKPENLLLTEYNTVKLIDFGLCNTHADQPLHDRCGSSCYIAPEALTTTSYYGILADVWALGVILYALVDGSLPWNYQDPDQMFQQITTGTFPMPKNISLECQDMIRGILNPDVSQRFTIDAILVHPWLLGVGNVFPLPKPAGQQVSFEPHLTLNLGGFSQQDIRPEFEFPQAMSASPNINNVSNSMQTIQEAGSLSGPMQPENHMGLNMGMNMNMCMNMNMNMGQGPGLMMFGQNQPMQFQPPPQPSPPPMQFANLNLNGMNFGLGNLNLGGLNNGFGNFGGLKMRTARSSRSKPIQPRSISLDAQAMAENEAEGENTSTHHGPIMSQTISHDDPSVVAQQLEQTLVQLGINFQRTEPLMFHLYGQDLQVSAEVCKLYGFRNVYVVAFKRIQGDSWQYTQFVSAILDVFKH</sequence>
<evidence type="ECO:0000256" key="4">
    <source>
        <dbReference type="ARBA" id="ARBA00022741"/>
    </source>
</evidence>